<keyword evidence="4" id="KW-1185">Reference proteome</keyword>
<dbReference type="RefSeq" id="WP_230502904.1">
    <property type="nucleotide sequence ID" value="NZ_CAKJTJ010000021.1"/>
</dbReference>
<proteinExistence type="predicted"/>
<evidence type="ECO:0000259" key="1">
    <source>
        <dbReference type="Pfam" id="PF00534"/>
    </source>
</evidence>
<name>A0ABM8YRF9_9BACI</name>
<dbReference type="Gene3D" id="3.40.50.2000">
    <property type="entry name" value="Glycogen Phosphorylase B"/>
    <property type="match status" value="2"/>
</dbReference>
<dbReference type="Pfam" id="PF00534">
    <property type="entry name" value="Glycos_transf_1"/>
    <property type="match status" value="1"/>
</dbReference>
<dbReference type="Proteomes" id="UP000789833">
    <property type="component" value="Unassembled WGS sequence"/>
</dbReference>
<keyword evidence="3" id="KW-0328">Glycosyltransferase</keyword>
<dbReference type="InterPro" id="IPR050194">
    <property type="entry name" value="Glycosyltransferase_grp1"/>
</dbReference>
<comment type="caution">
    <text evidence="3">The sequence shown here is derived from an EMBL/GenBank/DDBJ whole genome shotgun (WGS) entry which is preliminary data.</text>
</comment>
<accession>A0ABM8YRF9</accession>
<dbReference type="EMBL" id="CAKJTJ010000021">
    <property type="protein sequence ID" value="CAG9622440.1"/>
    <property type="molecule type" value="Genomic_DNA"/>
</dbReference>
<evidence type="ECO:0000313" key="4">
    <source>
        <dbReference type="Proteomes" id="UP000789833"/>
    </source>
</evidence>
<keyword evidence="3" id="KW-0808">Transferase</keyword>
<dbReference type="InterPro" id="IPR028098">
    <property type="entry name" value="Glyco_trans_4-like_N"/>
</dbReference>
<feature type="domain" description="Glycosyl transferase family 1" evidence="1">
    <location>
        <begin position="189"/>
        <end position="349"/>
    </location>
</feature>
<dbReference type="PANTHER" id="PTHR45947">
    <property type="entry name" value="SULFOQUINOVOSYL TRANSFERASE SQD2"/>
    <property type="match status" value="1"/>
</dbReference>
<sequence>MKIAIFTDTFAPDVNGVARTLQRFTKHLEKNNMEYKVFAPETPGKDLFSSQIHRFMSLPFFLYPDCRLAFPNMISVKAQLLAFKPDIIHIATPFNIGLCGLHFAKKLGIPVVGSYHTDFDKYLEYYDLQFLSKILWRYMHWFHRSMRKIFVPSTATQEHLRKHGFTNTSIWPRGVDCAVFQPDFSPKKLKQKYHIKEKYLLTYVGRLAPEKDVALLPRIQASLPEFIKNNVHWLLVGDGPFKQELSNLTTKNMTFTGFLSGNGLAEVYAASDLFVFPSATETFGNVVLESLASGTPVIAANAGGVKTIVQQGITGYLCPEKNPHAFASSVTSLLLDKEKREEMAIAAREYALKQSWDAIFNRLLEDYQHALIQEDLQVLA</sequence>
<reference evidence="3 4" key="1">
    <citation type="submission" date="2021-10" db="EMBL/GenBank/DDBJ databases">
        <authorList>
            <person name="Criscuolo A."/>
        </authorList>
    </citation>
    <scope>NUCLEOTIDE SEQUENCE [LARGE SCALE GENOMIC DNA]</scope>
    <source>
        <strain evidence="4">CIP 111883</strain>
    </source>
</reference>
<dbReference type="GO" id="GO:0016757">
    <property type="term" value="F:glycosyltransferase activity"/>
    <property type="evidence" value="ECO:0007669"/>
    <property type="project" value="UniProtKB-KW"/>
</dbReference>
<dbReference type="Pfam" id="PF13439">
    <property type="entry name" value="Glyco_transf_4"/>
    <property type="match status" value="1"/>
</dbReference>
<dbReference type="EC" id="2.4.1.-" evidence="3"/>
<feature type="domain" description="Glycosyltransferase subfamily 4-like N-terminal" evidence="2">
    <location>
        <begin position="14"/>
        <end position="178"/>
    </location>
</feature>
<organism evidence="3 4">
    <name type="scientific">Sutcliffiella rhizosphaerae</name>
    <dbReference type="NCBI Taxonomy" id="2880967"/>
    <lineage>
        <taxon>Bacteria</taxon>
        <taxon>Bacillati</taxon>
        <taxon>Bacillota</taxon>
        <taxon>Bacilli</taxon>
        <taxon>Bacillales</taxon>
        <taxon>Bacillaceae</taxon>
        <taxon>Sutcliffiella</taxon>
    </lineage>
</organism>
<dbReference type="InterPro" id="IPR001296">
    <property type="entry name" value="Glyco_trans_1"/>
</dbReference>
<dbReference type="PANTHER" id="PTHR45947:SF3">
    <property type="entry name" value="SULFOQUINOVOSYL TRANSFERASE SQD2"/>
    <property type="match status" value="1"/>
</dbReference>
<gene>
    <name evidence="3" type="primary">mgtA</name>
    <name evidence="3" type="ORF">BACCIP111883_03231</name>
</gene>
<dbReference type="SUPFAM" id="SSF53756">
    <property type="entry name" value="UDP-Glycosyltransferase/glycogen phosphorylase"/>
    <property type="match status" value="1"/>
</dbReference>
<evidence type="ECO:0000313" key="3">
    <source>
        <dbReference type="EMBL" id="CAG9622440.1"/>
    </source>
</evidence>
<dbReference type="CDD" id="cd03814">
    <property type="entry name" value="GT4-like"/>
    <property type="match status" value="1"/>
</dbReference>
<protein>
    <submittedName>
        <fullName evidence="3">GDP-mannose-dependent alpha-mannosyltransferase</fullName>
        <ecNumber evidence="3">2.4.1.-</ecNumber>
    </submittedName>
</protein>
<evidence type="ECO:0000259" key="2">
    <source>
        <dbReference type="Pfam" id="PF13439"/>
    </source>
</evidence>